<dbReference type="RefSeq" id="WP_162376455.1">
    <property type="nucleotide sequence ID" value="NZ_JBHTKN010000002.1"/>
</dbReference>
<comment type="caution">
    <text evidence="2">The sequence shown here is derived from an EMBL/GenBank/DDBJ whole genome shotgun (WGS) entry which is preliminary data.</text>
</comment>
<dbReference type="EMBL" id="JBHTKN010000002">
    <property type="protein sequence ID" value="MFD1041693.1"/>
    <property type="molecule type" value="Genomic_DNA"/>
</dbReference>
<evidence type="ECO:0000313" key="2">
    <source>
        <dbReference type="EMBL" id="MFD1041693.1"/>
    </source>
</evidence>
<name>A0ABW3LTB2_9GAMM</name>
<evidence type="ECO:0000313" key="3">
    <source>
        <dbReference type="Proteomes" id="UP001597033"/>
    </source>
</evidence>
<keyword evidence="3" id="KW-1185">Reference proteome</keyword>
<accession>A0ABW3LTB2</accession>
<feature type="transmembrane region" description="Helical" evidence="1">
    <location>
        <begin position="24"/>
        <end position="43"/>
    </location>
</feature>
<reference evidence="3" key="1">
    <citation type="journal article" date="2019" name="Int. J. Syst. Evol. Microbiol.">
        <title>The Global Catalogue of Microorganisms (GCM) 10K type strain sequencing project: providing services to taxonomists for standard genome sequencing and annotation.</title>
        <authorList>
            <consortium name="The Broad Institute Genomics Platform"/>
            <consortium name="The Broad Institute Genome Sequencing Center for Infectious Disease"/>
            <person name="Wu L."/>
            <person name="Ma J."/>
        </authorList>
    </citation>
    <scope>NUCLEOTIDE SEQUENCE [LARGE SCALE GENOMIC DNA]</scope>
    <source>
        <strain evidence="3">CCUG 55854</strain>
    </source>
</reference>
<keyword evidence="1" id="KW-0472">Membrane</keyword>
<dbReference type="Proteomes" id="UP001597033">
    <property type="component" value="Unassembled WGS sequence"/>
</dbReference>
<dbReference type="InterPro" id="IPR025489">
    <property type="entry name" value="DUF4381"/>
</dbReference>
<keyword evidence="1" id="KW-1133">Transmembrane helix</keyword>
<evidence type="ECO:0000256" key="1">
    <source>
        <dbReference type="SAM" id="Phobius"/>
    </source>
</evidence>
<dbReference type="Pfam" id="PF14316">
    <property type="entry name" value="DUF4381"/>
    <property type="match status" value="1"/>
</dbReference>
<sequence>MDPSRLPLRDVHLTAAPSWWPPAAGWWLVAAALVAAALAWIGWRAWRAARRRRWARWFDASSAEGGLPERLAAMSGLLRRAARRHRAGAERLQGEDWLRFLDGTAGARFSDGPGRLLLEGGFRRRLDDGEFAAVSALARARFLELMEGRR</sequence>
<organism evidence="2 3">
    <name type="scientific">Pseudoxanthomonas kaohsiungensis</name>
    <dbReference type="NCBI Taxonomy" id="283923"/>
    <lineage>
        <taxon>Bacteria</taxon>
        <taxon>Pseudomonadati</taxon>
        <taxon>Pseudomonadota</taxon>
        <taxon>Gammaproteobacteria</taxon>
        <taxon>Lysobacterales</taxon>
        <taxon>Lysobacteraceae</taxon>
        <taxon>Pseudoxanthomonas</taxon>
    </lineage>
</organism>
<keyword evidence="1" id="KW-0812">Transmembrane</keyword>
<gene>
    <name evidence="2" type="ORF">ACFQ2N_04925</name>
</gene>
<proteinExistence type="predicted"/>
<protein>
    <submittedName>
        <fullName evidence="2">DUF4381 family protein</fullName>
    </submittedName>
</protein>